<feature type="region of interest" description="Disordered" evidence="8">
    <location>
        <begin position="1111"/>
        <end position="1176"/>
    </location>
</feature>
<proteinExistence type="inferred from homology"/>
<keyword evidence="10" id="KW-1185">Reference proteome</keyword>
<evidence type="ECO:0000256" key="7">
    <source>
        <dbReference type="ARBA" id="ARBA00023002"/>
    </source>
</evidence>
<dbReference type="InterPro" id="IPR050346">
    <property type="entry name" value="FMO-like"/>
</dbReference>
<evidence type="ECO:0000256" key="5">
    <source>
        <dbReference type="ARBA" id="ARBA00022827"/>
    </source>
</evidence>
<evidence type="ECO:0000256" key="8">
    <source>
        <dbReference type="SAM" id="MobiDB-lite"/>
    </source>
</evidence>
<comment type="similarity">
    <text evidence="3">Belongs to the FAD-binding monooxygenase family.</text>
</comment>
<feature type="compositionally biased region" description="Basic and acidic residues" evidence="8">
    <location>
        <begin position="963"/>
        <end position="978"/>
    </location>
</feature>
<accession>A0ABP6UAL4</accession>
<feature type="region of interest" description="Disordered" evidence="8">
    <location>
        <begin position="963"/>
        <end position="989"/>
    </location>
</feature>
<feature type="region of interest" description="Disordered" evidence="8">
    <location>
        <begin position="930"/>
        <end position="951"/>
    </location>
</feature>
<dbReference type="Gene3D" id="3.50.50.60">
    <property type="entry name" value="FAD/NAD(P)-binding domain"/>
    <property type="match status" value="1"/>
</dbReference>
<comment type="caution">
    <text evidence="9">The sequence shown here is derived from an EMBL/GenBank/DDBJ whole genome shotgun (WGS) entry which is preliminary data.</text>
</comment>
<dbReference type="Proteomes" id="UP001501455">
    <property type="component" value="Unassembled WGS sequence"/>
</dbReference>
<keyword evidence="4" id="KW-0285">Flavoprotein</keyword>
<dbReference type="Gene3D" id="3.40.50.720">
    <property type="entry name" value="NAD(P)-binding Rossmann-like Domain"/>
    <property type="match status" value="1"/>
</dbReference>
<comment type="similarity">
    <text evidence="2">Belongs to the FMO family.</text>
</comment>
<evidence type="ECO:0000313" key="10">
    <source>
        <dbReference type="Proteomes" id="UP001501455"/>
    </source>
</evidence>
<evidence type="ECO:0000313" key="9">
    <source>
        <dbReference type="EMBL" id="GAA3503768.1"/>
    </source>
</evidence>
<dbReference type="SUPFAM" id="SSF51735">
    <property type="entry name" value="NAD(P)-binding Rossmann-fold domains"/>
    <property type="match status" value="1"/>
</dbReference>
<evidence type="ECO:0000256" key="4">
    <source>
        <dbReference type="ARBA" id="ARBA00022630"/>
    </source>
</evidence>
<feature type="compositionally biased region" description="Basic and acidic residues" evidence="8">
    <location>
        <begin position="930"/>
        <end position="943"/>
    </location>
</feature>
<evidence type="ECO:0000256" key="1">
    <source>
        <dbReference type="ARBA" id="ARBA00006484"/>
    </source>
</evidence>
<name>A0ABP6UAL4_9ACTN</name>
<dbReference type="SUPFAM" id="SSF51905">
    <property type="entry name" value="FAD/NAD(P)-binding domain"/>
    <property type="match status" value="2"/>
</dbReference>
<evidence type="ECO:0008006" key="11">
    <source>
        <dbReference type="Google" id="ProtNLM"/>
    </source>
</evidence>
<dbReference type="EMBL" id="BAAAXF010000078">
    <property type="protein sequence ID" value="GAA3503768.1"/>
    <property type="molecule type" value="Genomic_DNA"/>
</dbReference>
<organism evidence="9 10">
    <name type="scientific">Streptomyces prasinosporus</name>
    <dbReference type="NCBI Taxonomy" id="68256"/>
    <lineage>
        <taxon>Bacteria</taxon>
        <taxon>Bacillati</taxon>
        <taxon>Actinomycetota</taxon>
        <taxon>Actinomycetes</taxon>
        <taxon>Kitasatosporales</taxon>
        <taxon>Streptomycetaceae</taxon>
        <taxon>Streptomyces</taxon>
        <taxon>Streptomyces albogriseolus group</taxon>
    </lineage>
</organism>
<feature type="compositionally biased region" description="Low complexity" evidence="8">
    <location>
        <begin position="1127"/>
        <end position="1139"/>
    </location>
</feature>
<keyword evidence="5" id="KW-0274">FAD</keyword>
<keyword evidence="6" id="KW-0521">NADP</keyword>
<gene>
    <name evidence="9" type="ORF">GCM10019016_108800</name>
</gene>
<evidence type="ECO:0000256" key="3">
    <source>
        <dbReference type="ARBA" id="ARBA00010139"/>
    </source>
</evidence>
<dbReference type="Pfam" id="PF00106">
    <property type="entry name" value="adh_short"/>
    <property type="match status" value="1"/>
</dbReference>
<dbReference type="PRINTS" id="PR00370">
    <property type="entry name" value="FMOXYGENASE"/>
</dbReference>
<feature type="region of interest" description="Disordered" evidence="8">
    <location>
        <begin position="623"/>
        <end position="768"/>
    </location>
</feature>
<protein>
    <recommendedName>
        <fullName evidence="11">SDR family NAD(P)-dependent oxidoreductase</fullName>
    </recommendedName>
</protein>
<reference evidence="10" key="1">
    <citation type="journal article" date="2019" name="Int. J. Syst. Evol. Microbiol.">
        <title>The Global Catalogue of Microorganisms (GCM) 10K type strain sequencing project: providing services to taxonomists for standard genome sequencing and annotation.</title>
        <authorList>
            <consortium name="The Broad Institute Genomics Platform"/>
            <consortium name="The Broad Institute Genome Sequencing Center for Infectious Disease"/>
            <person name="Wu L."/>
            <person name="Ma J."/>
        </authorList>
    </citation>
    <scope>NUCLEOTIDE SEQUENCE [LARGE SCALE GENOMIC DNA]</scope>
    <source>
        <strain evidence="10">JCM 4816</strain>
    </source>
</reference>
<evidence type="ECO:0000256" key="2">
    <source>
        <dbReference type="ARBA" id="ARBA00009183"/>
    </source>
</evidence>
<comment type="similarity">
    <text evidence="1">Belongs to the short-chain dehydrogenases/reductases (SDR) family.</text>
</comment>
<dbReference type="InterPro" id="IPR036291">
    <property type="entry name" value="NAD(P)-bd_dom_sf"/>
</dbReference>
<dbReference type="InterPro" id="IPR036188">
    <property type="entry name" value="FAD/NAD-bd_sf"/>
</dbReference>
<dbReference type="PROSITE" id="PS00061">
    <property type="entry name" value="ADH_SHORT"/>
    <property type="match status" value="1"/>
</dbReference>
<feature type="compositionally biased region" description="Basic and acidic residues" evidence="8">
    <location>
        <begin position="655"/>
        <end position="669"/>
    </location>
</feature>
<dbReference type="InterPro" id="IPR000960">
    <property type="entry name" value="Flavin_mOase"/>
</dbReference>
<dbReference type="InterPro" id="IPR020946">
    <property type="entry name" value="Flavin_mOase-like"/>
</dbReference>
<dbReference type="InterPro" id="IPR020904">
    <property type="entry name" value="Sc_DH/Rdtase_CS"/>
</dbReference>
<feature type="compositionally biased region" description="Basic residues" evidence="8">
    <location>
        <begin position="1117"/>
        <end position="1126"/>
    </location>
</feature>
<dbReference type="InterPro" id="IPR002347">
    <property type="entry name" value="SDR_fam"/>
</dbReference>
<dbReference type="Pfam" id="PF00743">
    <property type="entry name" value="FMO-like"/>
    <property type="match status" value="1"/>
</dbReference>
<feature type="compositionally biased region" description="Low complexity" evidence="8">
    <location>
        <begin position="694"/>
        <end position="706"/>
    </location>
</feature>
<sequence>MDAGRGTEVPGRVAVVGGGIAGIAAVKALLEAGAQVCGIERAGELGGLWRLAEDTAAYEGLRLNTSRPRTEFGDHPMPADWPDYPSRAQLLSYVQGYAERFGVDRHYRVHTEVVAARRVPEGWRLELAGPDGASEETVAHLVVANGHNHTPRLPEPPYPGRFEGTTSHAHAYREPSGFAGRRVLVVGTGNSAMDIATELVGHASEVLLSARRGVWVLPKRLLGRPTDQWNGALAAVLPWRLRQRVSQAMLRLAGRGGGGPALPPSREGVLQDHPTLSDTVPELVARGRIGVRAGIERLDGHRVRFTDGREDEVDHILWCTGYRATVPFLDPELVPDPARLPLYRHVFSLDDPALSFVGLMQSTGSALPVVEAQGRLLAAHLSGRLRRPSPERMRAEVAAELEAARARWGEKRPHMRIDVDRYLRQVARDLAGRRGGVPPLAGRRVIVTGAAGTFGRAIGERFTALGARVVGLDLAADASGEVPVVACDLTDPESVTEGVEEAVRLLGGGVDVLVNNAGRGGPAPAELRPSEEVRAQLRLNLLAAWEVTATALPHLERARGRVVFVASRMAVLPLPLAAAYGVSKRALAAYADALRLEAGSHVGVTTVYPSMVRSPIHDSTRAAGLSLDGVSRPEPLEGGGVRRGLGRHGRAGAPRRGDDAPGADRDGARPARPGPRRPRRAADGRGPARRGRLRPGAARRGAAAQGRPRRLTPDRATGPSRRPDPDRPGRAHGRDGGRPGSTGPAPVKGWSACSGHAGGPPGRGELRPGQLLRAGQLLVRHLAVREPVPGAERVDHPLDDGPARQTGLPAQRVHPLLRALRALVGQLLPPDAQHVEHLVGVDVVGHGHVVQHGAGAALRSHDPLLRGAGDLALVRGDVVQRLVPGPDAHVAERAEHPVVEVGVAVLEGQSLHQRPRHRQRVRDRVAGLHEHRPAAGDPPHDLDAVPPGAPGVDLVAQRLETADDHRRGAPLPHPERRRPPPRGDLGREHLVQRHVQRRGLRALVDQPPVVVGPVGGVRERAAHRDADALRGQPVHHGPLGEGRVDPRGEPGRVGVGGGAVQGAVHGVQRLVRFEEEVARHARAAQRAVLHVHVHDDELAAGNLVLTVHRSASPRAAGRQRRRRSRCSRGAVRGPAGAARPGRRGDSGTAFGARAPRRSAVTRTGRDPGSGRWRVRA</sequence>
<keyword evidence="7" id="KW-0560">Oxidoreductase</keyword>
<dbReference type="CDD" id="cd05233">
    <property type="entry name" value="SDR_c"/>
    <property type="match status" value="1"/>
</dbReference>
<evidence type="ECO:0000256" key="6">
    <source>
        <dbReference type="ARBA" id="ARBA00022857"/>
    </source>
</evidence>
<feature type="compositionally biased region" description="Basic and acidic residues" evidence="8">
    <location>
        <begin position="721"/>
        <end position="737"/>
    </location>
</feature>
<dbReference type="PANTHER" id="PTHR23023">
    <property type="entry name" value="DIMETHYLANILINE MONOOXYGENASE"/>
    <property type="match status" value="1"/>
</dbReference>